<protein>
    <recommendedName>
        <fullName evidence="3">Lipoprotein</fullName>
    </recommendedName>
</protein>
<dbReference type="EMBL" id="FUWJ01000001">
    <property type="protein sequence ID" value="SJZ54203.1"/>
    <property type="molecule type" value="Genomic_DNA"/>
</dbReference>
<dbReference type="Proteomes" id="UP000190092">
    <property type="component" value="Unassembled WGS sequence"/>
</dbReference>
<reference evidence="2" key="1">
    <citation type="submission" date="2017-02" db="EMBL/GenBank/DDBJ databases">
        <authorList>
            <person name="Varghese N."/>
            <person name="Submissions S."/>
        </authorList>
    </citation>
    <scope>NUCLEOTIDE SEQUENCE [LARGE SCALE GENOMIC DNA]</scope>
    <source>
        <strain evidence="2">ATCC 27094</strain>
    </source>
</reference>
<evidence type="ECO:0000313" key="1">
    <source>
        <dbReference type="EMBL" id="SJZ54203.1"/>
    </source>
</evidence>
<dbReference type="PROSITE" id="PS51257">
    <property type="entry name" value="PROKAR_LIPOPROTEIN"/>
    <property type="match status" value="1"/>
</dbReference>
<organism evidence="1 2">
    <name type="scientific">Enhydrobacter aerosaccus</name>
    <dbReference type="NCBI Taxonomy" id="225324"/>
    <lineage>
        <taxon>Bacteria</taxon>
        <taxon>Pseudomonadati</taxon>
        <taxon>Pseudomonadota</taxon>
        <taxon>Alphaproteobacteria</taxon>
        <taxon>Hyphomicrobiales</taxon>
        <taxon>Enhydrobacter</taxon>
    </lineage>
</organism>
<dbReference type="RefSeq" id="WP_085933172.1">
    <property type="nucleotide sequence ID" value="NZ_FUWJ01000001.1"/>
</dbReference>
<accession>A0A1T4LHL6</accession>
<evidence type="ECO:0000313" key="2">
    <source>
        <dbReference type="Proteomes" id="UP000190092"/>
    </source>
</evidence>
<keyword evidence="2" id="KW-1185">Reference proteome</keyword>
<evidence type="ECO:0008006" key="3">
    <source>
        <dbReference type="Google" id="ProtNLM"/>
    </source>
</evidence>
<dbReference type="AlphaFoldDB" id="A0A1T4LHL6"/>
<proteinExistence type="predicted"/>
<gene>
    <name evidence="1" type="ORF">SAMN02745126_01551</name>
</gene>
<sequence>MVAFGRFAARAAEPVRVGAFVGVLLVLLSACSNIKSSHSELLVKPPARIQVMSVVVDPNHAVPTKVSTVVPRYANTAAEQGSSSYTAQIKLQEIARLLVTGFRTRFPVLAVPYGVRIAPTADNVLHVRIESSETNCGAGKCTTTVTIEAKLLDAGGQTLWRSSIEFGQASSTVEINDVLFDAVAVQLLDGMKKDGVIGG</sequence>
<name>A0A1T4LHL6_9HYPH</name>